<dbReference type="EMBL" id="DXEV01000170">
    <property type="protein sequence ID" value="HIX57530.1"/>
    <property type="molecule type" value="Genomic_DNA"/>
</dbReference>
<reference evidence="5" key="1">
    <citation type="journal article" date="2021" name="PeerJ">
        <title>Extensive microbial diversity within the chicken gut microbiome revealed by metagenomics and culture.</title>
        <authorList>
            <person name="Gilroy R."/>
            <person name="Ravi A."/>
            <person name="Getino M."/>
            <person name="Pursley I."/>
            <person name="Horton D.L."/>
            <person name="Alikhan N.F."/>
            <person name="Baker D."/>
            <person name="Gharbi K."/>
            <person name="Hall N."/>
            <person name="Watson M."/>
            <person name="Adriaenssens E.M."/>
            <person name="Foster-Nyarko E."/>
            <person name="Jarju S."/>
            <person name="Secka A."/>
            <person name="Antonio M."/>
            <person name="Oren A."/>
            <person name="Chaudhuri R.R."/>
            <person name="La Ragione R."/>
            <person name="Hildebrand F."/>
            <person name="Pallen M.J."/>
        </authorList>
    </citation>
    <scope>NUCLEOTIDE SEQUENCE</scope>
    <source>
        <strain evidence="5">USASDec5-558</strain>
    </source>
</reference>
<dbReference type="InterPro" id="IPR050179">
    <property type="entry name" value="Trans_hexapeptide_repeat"/>
</dbReference>
<dbReference type="InterPro" id="IPR001451">
    <property type="entry name" value="Hexapep"/>
</dbReference>
<accession>A0A9D1WE44</accession>
<dbReference type="CDD" id="cd03349">
    <property type="entry name" value="LbH_XAT"/>
    <property type="match status" value="1"/>
</dbReference>
<evidence type="ECO:0000256" key="4">
    <source>
        <dbReference type="ARBA" id="ARBA00023315"/>
    </source>
</evidence>
<name>A0A9D1WE44_9GAMM</name>
<dbReference type="Pfam" id="PF00132">
    <property type="entry name" value="Hexapep"/>
    <property type="match status" value="1"/>
</dbReference>
<keyword evidence="2" id="KW-0808">Transferase</keyword>
<dbReference type="PANTHER" id="PTHR43300">
    <property type="entry name" value="ACETYLTRANSFERASE"/>
    <property type="match status" value="1"/>
</dbReference>
<evidence type="ECO:0000256" key="2">
    <source>
        <dbReference type="ARBA" id="ARBA00022679"/>
    </source>
</evidence>
<dbReference type="InterPro" id="IPR018357">
    <property type="entry name" value="Hexapep_transf_CS"/>
</dbReference>
<evidence type="ECO:0000313" key="5">
    <source>
        <dbReference type="EMBL" id="HIX57530.1"/>
    </source>
</evidence>
<keyword evidence="3" id="KW-0677">Repeat</keyword>
<protein>
    <submittedName>
        <fullName evidence="5">CatB-related O-acetyltransferase</fullName>
    </submittedName>
</protein>
<sequence>MTPQKQIQIPLLQNVQLSPQVCTKLQALGLNLSPATAISNNLLCRSPNNLFATLLSRVKIDSYSYVMPKSVVRNTSIGKYCSIGHSVEIGIPQQNFSCLSASNVFTLNSDFKERTGSIKRLDPFARAQGDEVARITIGNDVWVGAGVYIQGGVNIGSGAIIGTGSYICNDVPPYAIVGGRDGGENSKGIIKRYRFSDEVISDLLDLKWWEFDLPRLMASLQDTSYRIPFEDPKAFIAFMRNADTAYWPRTNQQWHYIVPQNTSQVQVIPVGENFDMGHDYPAELLKDSSWN</sequence>
<dbReference type="Proteomes" id="UP000886829">
    <property type="component" value="Unassembled WGS sequence"/>
</dbReference>
<organism evidence="5 6">
    <name type="scientific">Candidatus Anaerobiospirillum pullistercoris</name>
    <dbReference type="NCBI Taxonomy" id="2838452"/>
    <lineage>
        <taxon>Bacteria</taxon>
        <taxon>Pseudomonadati</taxon>
        <taxon>Pseudomonadota</taxon>
        <taxon>Gammaproteobacteria</taxon>
        <taxon>Aeromonadales</taxon>
        <taxon>Succinivibrionaceae</taxon>
        <taxon>Anaerobiospirillum</taxon>
    </lineage>
</organism>
<dbReference type="AlphaFoldDB" id="A0A9D1WE44"/>
<dbReference type="SUPFAM" id="SSF51161">
    <property type="entry name" value="Trimeric LpxA-like enzymes"/>
    <property type="match status" value="1"/>
</dbReference>
<dbReference type="InterPro" id="IPR011004">
    <property type="entry name" value="Trimer_LpxA-like_sf"/>
</dbReference>
<comment type="similarity">
    <text evidence="1">Belongs to the transferase hexapeptide repeat family.</text>
</comment>
<dbReference type="PANTHER" id="PTHR43300:SF11">
    <property type="entry name" value="ACETYLTRANSFERASE RV3034C-RELATED"/>
    <property type="match status" value="1"/>
</dbReference>
<dbReference type="PROSITE" id="PS00101">
    <property type="entry name" value="HEXAPEP_TRANSFERASES"/>
    <property type="match status" value="1"/>
</dbReference>
<evidence type="ECO:0000256" key="1">
    <source>
        <dbReference type="ARBA" id="ARBA00007274"/>
    </source>
</evidence>
<dbReference type="Gene3D" id="2.160.10.10">
    <property type="entry name" value="Hexapeptide repeat proteins"/>
    <property type="match status" value="1"/>
</dbReference>
<comment type="caution">
    <text evidence="5">The sequence shown here is derived from an EMBL/GenBank/DDBJ whole genome shotgun (WGS) entry which is preliminary data.</text>
</comment>
<evidence type="ECO:0000313" key="6">
    <source>
        <dbReference type="Proteomes" id="UP000886829"/>
    </source>
</evidence>
<gene>
    <name evidence="5" type="ORF">H9850_08685</name>
</gene>
<dbReference type="GO" id="GO:0016746">
    <property type="term" value="F:acyltransferase activity"/>
    <property type="evidence" value="ECO:0007669"/>
    <property type="project" value="UniProtKB-KW"/>
</dbReference>
<keyword evidence="4" id="KW-0012">Acyltransferase</keyword>
<evidence type="ECO:0000256" key="3">
    <source>
        <dbReference type="ARBA" id="ARBA00022737"/>
    </source>
</evidence>
<proteinExistence type="inferred from homology"/>
<reference evidence="5" key="2">
    <citation type="submission" date="2021-04" db="EMBL/GenBank/DDBJ databases">
        <authorList>
            <person name="Gilroy R."/>
        </authorList>
    </citation>
    <scope>NUCLEOTIDE SEQUENCE</scope>
    <source>
        <strain evidence="5">USASDec5-558</strain>
    </source>
</reference>